<organism evidence="2">
    <name type="scientific">marine metagenome</name>
    <dbReference type="NCBI Taxonomy" id="408172"/>
    <lineage>
        <taxon>unclassified sequences</taxon>
        <taxon>metagenomes</taxon>
        <taxon>ecological metagenomes</taxon>
    </lineage>
</organism>
<dbReference type="PANTHER" id="PTHR43404">
    <property type="entry name" value="LIPOPOLYSACCHARIDE CHOLINEPHOSPHOTRANSFERASE LICD"/>
    <property type="match status" value="1"/>
</dbReference>
<protein>
    <recommendedName>
        <fullName evidence="1">LicD/FKTN/FKRP nucleotidyltransferase domain-containing protein</fullName>
    </recommendedName>
</protein>
<reference evidence="2" key="1">
    <citation type="submission" date="2018-05" db="EMBL/GenBank/DDBJ databases">
        <authorList>
            <person name="Lanie J.A."/>
            <person name="Ng W.-L."/>
            <person name="Kazmierczak K.M."/>
            <person name="Andrzejewski T.M."/>
            <person name="Davidsen T.M."/>
            <person name="Wayne K.J."/>
            <person name="Tettelin H."/>
            <person name="Glass J.I."/>
            <person name="Rusch D."/>
            <person name="Podicherti R."/>
            <person name="Tsui H.-C.T."/>
            <person name="Winkler M.E."/>
        </authorList>
    </citation>
    <scope>NUCLEOTIDE SEQUENCE</scope>
</reference>
<feature type="domain" description="LicD/FKTN/FKRP nucleotidyltransferase" evidence="1">
    <location>
        <begin position="30"/>
        <end position="73"/>
    </location>
</feature>
<dbReference type="PANTHER" id="PTHR43404:SF1">
    <property type="entry name" value="MNN4P"/>
    <property type="match status" value="1"/>
</dbReference>
<evidence type="ECO:0000259" key="1">
    <source>
        <dbReference type="Pfam" id="PF04991"/>
    </source>
</evidence>
<gene>
    <name evidence="2" type="ORF">METZ01_LOCUS202022</name>
</gene>
<dbReference type="EMBL" id="UINC01044136">
    <property type="protein sequence ID" value="SVB49168.1"/>
    <property type="molecule type" value="Genomic_DNA"/>
</dbReference>
<evidence type="ECO:0000313" key="2">
    <source>
        <dbReference type="EMBL" id="SVB49168.1"/>
    </source>
</evidence>
<dbReference type="GO" id="GO:0009100">
    <property type="term" value="P:glycoprotein metabolic process"/>
    <property type="evidence" value="ECO:0007669"/>
    <property type="project" value="UniProtKB-ARBA"/>
</dbReference>
<name>A0A382EEN0_9ZZZZ</name>
<accession>A0A382EEN0</accession>
<proteinExistence type="predicted"/>
<dbReference type="AlphaFoldDB" id="A0A382EEN0"/>
<dbReference type="InterPro" id="IPR052942">
    <property type="entry name" value="LPS_cholinephosphotransferase"/>
</dbReference>
<sequence length="203" mass="23813">MGTPHRLEGENAESALQLLETVTGIFEQCSIKYCLTAGTLLGIVREERLLPWDTDLDLRIFRPDVKKLPRAMWKIRFAGYLARIRRQEFIDPPLNKGEKRIVKIFQKAGFLKKGKVTMDCFIATRRDNDYVWSCGGPKHYTKKSVPAHFYDETKVITFRNKDYTAPKNVEDYLTFRYGDWRIPVKEWDYTKDDRAIISPELKN</sequence>
<dbReference type="Pfam" id="PF04991">
    <property type="entry name" value="LicD"/>
    <property type="match status" value="1"/>
</dbReference>
<dbReference type="InterPro" id="IPR007074">
    <property type="entry name" value="LicD/FKTN/FKRP_NTP_transf"/>
</dbReference>